<dbReference type="InterPro" id="IPR032307">
    <property type="entry name" value="PepSY_TM-like_2"/>
</dbReference>
<reference evidence="2 3" key="1">
    <citation type="journal article" date="2015" name="Int. J. Syst. Evol. Microbiol.">
        <title>Carboxylicivirga linearis sp. nov., isolated from a sea cucumber culture pond.</title>
        <authorList>
            <person name="Wang F.Q."/>
            <person name="Zhou Y.X."/>
            <person name="Lin X.Z."/>
            <person name="Chen G.J."/>
            <person name="Du Z.J."/>
        </authorList>
    </citation>
    <scope>NUCLEOTIDE SEQUENCE [LARGE SCALE GENOMIC DNA]</scope>
    <source>
        <strain evidence="2 3">FB218</strain>
    </source>
</reference>
<proteinExistence type="predicted"/>
<dbReference type="Pfam" id="PF16357">
    <property type="entry name" value="PepSY_TM_like_2"/>
    <property type="match status" value="1"/>
</dbReference>
<organism evidence="2 3">
    <name type="scientific">Carboxylicivirga linearis</name>
    <dbReference type="NCBI Taxonomy" id="1628157"/>
    <lineage>
        <taxon>Bacteria</taxon>
        <taxon>Pseudomonadati</taxon>
        <taxon>Bacteroidota</taxon>
        <taxon>Bacteroidia</taxon>
        <taxon>Marinilabiliales</taxon>
        <taxon>Marinilabiliaceae</taxon>
        <taxon>Carboxylicivirga</taxon>
    </lineage>
</organism>
<dbReference type="EMBL" id="JAGUCO010000003">
    <property type="protein sequence ID" value="MBS2098047.1"/>
    <property type="molecule type" value="Genomic_DNA"/>
</dbReference>
<dbReference type="RefSeq" id="WP_212215288.1">
    <property type="nucleotide sequence ID" value="NZ_JAGUCO010000003.1"/>
</dbReference>
<feature type="transmembrane region" description="Helical" evidence="1">
    <location>
        <begin position="131"/>
        <end position="154"/>
    </location>
</feature>
<evidence type="ECO:0000313" key="3">
    <source>
        <dbReference type="Proteomes" id="UP000708576"/>
    </source>
</evidence>
<feature type="transmembrane region" description="Helical" evidence="1">
    <location>
        <begin position="166"/>
        <end position="181"/>
    </location>
</feature>
<accession>A0ABS5JT59</accession>
<dbReference type="PANTHER" id="PTHR40115">
    <property type="entry name" value="INNER MEMBRANE PROTEIN WITH PEPSY TM HELIX"/>
    <property type="match status" value="1"/>
</dbReference>
<feature type="transmembrane region" description="Helical" evidence="1">
    <location>
        <begin position="21"/>
        <end position="40"/>
    </location>
</feature>
<protein>
    <submittedName>
        <fullName evidence="2">PepSY-associated TM helix domain-containing protein</fullName>
    </submittedName>
</protein>
<sequence>MKWSNKEIRKWLRILHRDLGYLMVGLSIIYGVSGYILNHINGADPAFKKEDKSITIKKDLTQKELLSEWNQLENNPKAKKVLRINEDHYRLMLDGGVGIYEVHSGTIDYQLYSKKPIIYFFNKLHYNKVKYWTWISDIFAFTLVFFALSGLFLVKGTKGIKGRGKWYLIAGIVIPLLFLLWM</sequence>
<comment type="caution">
    <text evidence="2">The sequence shown here is derived from an EMBL/GenBank/DDBJ whole genome shotgun (WGS) entry which is preliminary data.</text>
</comment>
<evidence type="ECO:0000256" key="1">
    <source>
        <dbReference type="SAM" id="Phobius"/>
    </source>
</evidence>
<dbReference type="Proteomes" id="UP000708576">
    <property type="component" value="Unassembled WGS sequence"/>
</dbReference>
<name>A0ABS5JT59_9BACT</name>
<keyword evidence="1" id="KW-0472">Membrane</keyword>
<dbReference type="PANTHER" id="PTHR40115:SF1">
    <property type="entry name" value="INNER MEMBRANE PROTEIN WITH PEPSY TM HELIX"/>
    <property type="match status" value="1"/>
</dbReference>
<keyword evidence="1" id="KW-1133">Transmembrane helix</keyword>
<keyword evidence="1" id="KW-0812">Transmembrane</keyword>
<evidence type="ECO:0000313" key="2">
    <source>
        <dbReference type="EMBL" id="MBS2098047.1"/>
    </source>
</evidence>
<gene>
    <name evidence="2" type="ORF">KEM10_07115</name>
</gene>
<keyword evidence="3" id="KW-1185">Reference proteome</keyword>